<dbReference type="EMBL" id="MORL01000011">
    <property type="protein sequence ID" value="OIN57625.1"/>
    <property type="molecule type" value="Genomic_DNA"/>
</dbReference>
<name>A0A1S2VHA1_9BACT</name>
<feature type="transmembrane region" description="Helical" evidence="2">
    <location>
        <begin position="226"/>
        <end position="250"/>
    </location>
</feature>
<dbReference type="AlphaFoldDB" id="A0A1S2VHA1"/>
<dbReference type="RefSeq" id="WP_071504832.1">
    <property type="nucleotide sequence ID" value="NZ_MORL01000011.1"/>
</dbReference>
<proteinExistence type="predicted"/>
<gene>
    <name evidence="3" type="ORF">BLX24_19305</name>
</gene>
<keyword evidence="2" id="KW-1133">Transmembrane helix</keyword>
<feature type="transmembrane region" description="Helical" evidence="2">
    <location>
        <begin position="127"/>
        <end position="153"/>
    </location>
</feature>
<feature type="region of interest" description="Disordered" evidence="1">
    <location>
        <begin position="1"/>
        <end position="28"/>
    </location>
</feature>
<evidence type="ECO:0000313" key="3">
    <source>
        <dbReference type="EMBL" id="OIN57625.1"/>
    </source>
</evidence>
<protein>
    <submittedName>
        <fullName evidence="3">Uncharacterized protein</fullName>
    </submittedName>
</protein>
<reference evidence="3 4" key="1">
    <citation type="submission" date="2016-10" db="EMBL/GenBank/DDBJ databases">
        <title>Arsenicibacter rosenii gen. nov., sp. nov., an efficient arsenic-methylating bacterium isolated from an arsenic-contaminated paddy soil.</title>
        <authorList>
            <person name="Huang K."/>
        </authorList>
    </citation>
    <scope>NUCLEOTIDE SEQUENCE [LARGE SCALE GENOMIC DNA]</scope>
    <source>
        <strain evidence="3 4">SM-1</strain>
    </source>
</reference>
<keyword evidence="2" id="KW-0812">Transmembrane</keyword>
<evidence type="ECO:0000313" key="4">
    <source>
        <dbReference type="Proteomes" id="UP000181790"/>
    </source>
</evidence>
<keyword evidence="2" id="KW-0472">Membrane</keyword>
<keyword evidence="4" id="KW-1185">Reference proteome</keyword>
<dbReference type="Proteomes" id="UP000181790">
    <property type="component" value="Unassembled WGS sequence"/>
</dbReference>
<comment type="caution">
    <text evidence="3">The sequence shown here is derived from an EMBL/GenBank/DDBJ whole genome shotgun (WGS) entry which is preliminary data.</text>
</comment>
<accession>A0A1S2VHA1</accession>
<sequence>MTQPIAPDLHRGVKQLNSRQPAPDKENLKAQLAALASQVAEIELEEVQQQEQQRTQAQREYQELLKGAEDFRQKAMKAITTTKKEAFEEKMYQCLDAAQTMREEFPFLAEQAEAVQQEQAQKQPKHFVVGSTNALVVMLVIFVASCALTYWIFGGDAKDPLNPLGNTIIQNAPIRAAVTFNIDFMGHLVGFFFIWLLQPYIYQIWHNQIHSERSLKSLLFSDAPASSVLFVSVAAFIAEVWLFITIYNAVVI</sequence>
<evidence type="ECO:0000256" key="2">
    <source>
        <dbReference type="SAM" id="Phobius"/>
    </source>
</evidence>
<evidence type="ECO:0000256" key="1">
    <source>
        <dbReference type="SAM" id="MobiDB-lite"/>
    </source>
</evidence>
<feature type="transmembrane region" description="Helical" evidence="2">
    <location>
        <begin position="184"/>
        <end position="205"/>
    </location>
</feature>
<organism evidence="3 4">
    <name type="scientific">Arsenicibacter rosenii</name>
    <dbReference type="NCBI Taxonomy" id="1750698"/>
    <lineage>
        <taxon>Bacteria</taxon>
        <taxon>Pseudomonadati</taxon>
        <taxon>Bacteroidota</taxon>
        <taxon>Cytophagia</taxon>
        <taxon>Cytophagales</taxon>
        <taxon>Spirosomataceae</taxon>
        <taxon>Arsenicibacter</taxon>
    </lineage>
</organism>